<protein>
    <submittedName>
        <fullName evidence="2">Uncharacterized protein</fullName>
    </submittedName>
</protein>
<proteinExistence type="predicted"/>
<sequence>WGWASPKSRVSRAVKGTWTSPRCPSKATSHAVRGCSVFSTTWRWTRYSPALAPPSQEMVVALVTPQVVPLKVKSGARSTPRTVAKILWSMAQRCSTSVASSKV</sequence>
<evidence type="ECO:0000313" key="2">
    <source>
        <dbReference type="EMBL" id="KFO77179.1"/>
    </source>
</evidence>
<evidence type="ECO:0000256" key="1">
    <source>
        <dbReference type="SAM" id="MobiDB-lite"/>
    </source>
</evidence>
<feature type="compositionally biased region" description="Polar residues" evidence="1">
    <location>
        <begin position="17"/>
        <end position="28"/>
    </location>
</feature>
<name>A0A091G7N4_CUCCA</name>
<accession>A0A091G7N4</accession>
<feature type="non-terminal residue" evidence="2">
    <location>
        <position position="103"/>
    </location>
</feature>
<keyword evidence="3" id="KW-1185">Reference proteome</keyword>
<dbReference type="AlphaFoldDB" id="A0A091G7N4"/>
<reference evidence="2 3" key="1">
    <citation type="submission" date="2014-04" db="EMBL/GenBank/DDBJ databases">
        <title>Genome evolution of avian class.</title>
        <authorList>
            <person name="Zhang G."/>
            <person name="Li C."/>
        </authorList>
    </citation>
    <scope>NUCLEOTIDE SEQUENCE [LARGE SCALE GENOMIC DNA]</scope>
    <source>
        <strain evidence="2">BGI_N303</strain>
    </source>
</reference>
<dbReference type="EMBL" id="KL447794">
    <property type="protein sequence ID" value="KFO77179.1"/>
    <property type="molecule type" value="Genomic_DNA"/>
</dbReference>
<organism evidence="2 3">
    <name type="scientific">Cuculus canorus</name>
    <name type="common">Common cuckoo</name>
    <dbReference type="NCBI Taxonomy" id="55661"/>
    <lineage>
        <taxon>Eukaryota</taxon>
        <taxon>Metazoa</taxon>
        <taxon>Chordata</taxon>
        <taxon>Craniata</taxon>
        <taxon>Vertebrata</taxon>
        <taxon>Euteleostomi</taxon>
        <taxon>Archelosauria</taxon>
        <taxon>Archosauria</taxon>
        <taxon>Dinosauria</taxon>
        <taxon>Saurischia</taxon>
        <taxon>Theropoda</taxon>
        <taxon>Coelurosauria</taxon>
        <taxon>Aves</taxon>
        <taxon>Neognathae</taxon>
        <taxon>Neoaves</taxon>
        <taxon>Otidimorphae</taxon>
        <taxon>Cuculiformes</taxon>
        <taxon>Cuculidae</taxon>
        <taxon>Cuculus</taxon>
    </lineage>
</organism>
<feature type="region of interest" description="Disordered" evidence="1">
    <location>
        <begin position="1"/>
        <end position="28"/>
    </location>
</feature>
<gene>
    <name evidence="2" type="ORF">N303_15248</name>
</gene>
<dbReference type="Proteomes" id="UP000053760">
    <property type="component" value="Unassembled WGS sequence"/>
</dbReference>
<feature type="non-terminal residue" evidence="2">
    <location>
        <position position="1"/>
    </location>
</feature>
<evidence type="ECO:0000313" key="3">
    <source>
        <dbReference type="Proteomes" id="UP000053760"/>
    </source>
</evidence>